<proteinExistence type="predicted"/>
<evidence type="ECO:0000256" key="1">
    <source>
        <dbReference type="SAM" id="Phobius"/>
    </source>
</evidence>
<dbReference type="CDD" id="cd06257">
    <property type="entry name" value="DnaJ"/>
    <property type="match status" value="1"/>
</dbReference>
<gene>
    <name evidence="2" type="ORF">STURON_00538</name>
</gene>
<evidence type="ECO:0000313" key="2">
    <source>
        <dbReference type="EMBL" id="AKU79784.1"/>
    </source>
</evidence>
<dbReference type="InterPro" id="IPR001623">
    <property type="entry name" value="DnaJ_domain"/>
</dbReference>
<dbReference type="AlphaFoldDB" id="A0A0K1P6F6"/>
<keyword evidence="3" id="KW-1185">Reference proteome</keyword>
<evidence type="ECO:0008006" key="4">
    <source>
        <dbReference type="Google" id="ProtNLM"/>
    </source>
</evidence>
<evidence type="ECO:0000313" key="3">
    <source>
        <dbReference type="Proteomes" id="UP000067243"/>
    </source>
</evidence>
<dbReference type="RefSeq" id="WP_075048375.1">
    <property type="nucleotide sequence ID" value="NZ_CP012328.1"/>
</dbReference>
<feature type="transmembrane region" description="Helical" evidence="1">
    <location>
        <begin position="144"/>
        <end position="168"/>
    </location>
</feature>
<reference evidence="2 3" key="1">
    <citation type="journal article" date="2015" name="Genome Announc.">
        <title>Complete Genome Sequence of Spiroplasma turonicum Strain Tab4cT, a Parasite of a Horse Fly, Haematopota sp. (Diptera: Tabanidae).</title>
        <authorList>
            <person name="Davis R.E."/>
            <person name="Shao J."/>
            <person name="Zhao Y."/>
            <person name="Gasparich G.E."/>
            <person name="Gaynor B.J."/>
            <person name="Donofrio N."/>
        </authorList>
    </citation>
    <scope>NUCLEOTIDE SEQUENCE [LARGE SCALE GENOMIC DNA]</scope>
    <source>
        <strain evidence="2 3">Tab4c</strain>
    </source>
</reference>
<dbReference type="EMBL" id="CP012328">
    <property type="protein sequence ID" value="AKU79784.1"/>
    <property type="molecule type" value="Genomic_DNA"/>
</dbReference>
<accession>A0A0K1P6F6</accession>
<dbReference type="SUPFAM" id="SSF46565">
    <property type="entry name" value="Chaperone J-domain"/>
    <property type="match status" value="1"/>
</dbReference>
<dbReference type="InterPro" id="IPR036869">
    <property type="entry name" value="J_dom_sf"/>
</dbReference>
<name>A0A0K1P6F6_9MOLU</name>
<protein>
    <recommendedName>
        <fullName evidence="4">J domain-containing protein</fullName>
    </recommendedName>
</protein>
<keyword evidence="1" id="KW-0812">Transmembrane</keyword>
<dbReference type="OrthoDB" id="157089at2"/>
<feature type="transmembrane region" description="Helical" evidence="1">
    <location>
        <begin position="317"/>
        <end position="336"/>
    </location>
</feature>
<feature type="transmembrane region" description="Helical" evidence="1">
    <location>
        <begin position="7"/>
        <end position="26"/>
    </location>
</feature>
<dbReference type="PATRIC" id="fig|216946.3.peg.540"/>
<organism evidence="2 3">
    <name type="scientific">Spiroplasma turonicum</name>
    <dbReference type="NCBI Taxonomy" id="216946"/>
    <lineage>
        <taxon>Bacteria</taxon>
        <taxon>Bacillati</taxon>
        <taxon>Mycoplasmatota</taxon>
        <taxon>Mollicutes</taxon>
        <taxon>Entomoplasmatales</taxon>
        <taxon>Spiroplasmataceae</taxon>
        <taxon>Spiroplasma</taxon>
    </lineage>
</organism>
<keyword evidence="1" id="KW-0472">Membrane</keyword>
<feature type="transmembrane region" description="Helical" evidence="1">
    <location>
        <begin position="61"/>
        <end position="84"/>
    </location>
</feature>
<feature type="transmembrane region" description="Helical" evidence="1">
    <location>
        <begin position="96"/>
        <end position="116"/>
    </location>
</feature>
<dbReference type="KEGG" id="stur:STURON_00538"/>
<sequence length="498" mass="59413">MTAYRIIRWLVFIVISSIGILSIIFLNNYHGTIEKVLKGIPQLYNFDLNTNSKNFNVNGTLFWIIMGIFLTGFFYILFFLSFIIDVIKANKKLMSLNFINLIFMLIFGIVIVYLNYKVMLFFGQFIDNQDINGNTEYNYDTYNFITLLINCFTGFYVVSMFLFIINILPYKKQLKFWLAITFRWNTASVNVNNIENTNNKNNKINKKLRINNYINKTNLEKVTTNFNRLIWSNEFNNEIILDTEEVEALIDKYKTYSDFKSLTTFTFRNKFSMNIADENFQIQLYPSFLKEIDRSFYHINLISKYSRRIFMAAYYKFAYYVAFALEHSLNIVYARITTQILTFDNLDTKILKLTSENLNNFVLKLYNVVRSFEASNFKDYQNSYTYFDIGKVFYNELTNQIAKIFEYSYNEIIRIQDEMYTGEYNDDVLKHKNDKVKTAFDYFGLAYNSTYEEFKSRYREIIKKTHPDSVRINSESLIKLTTMININKEILEEYFQTI</sequence>
<dbReference type="Proteomes" id="UP000067243">
    <property type="component" value="Chromosome"/>
</dbReference>
<keyword evidence="1" id="KW-1133">Transmembrane helix</keyword>